<dbReference type="Proteomes" id="UP000014139">
    <property type="component" value="Unassembled WGS sequence"/>
</dbReference>
<evidence type="ECO:0000256" key="1">
    <source>
        <dbReference type="SAM" id="Phobius"/>
    </source>
</evidence>
<keyword evidence="1" id="KW-0812">Transmembrane</keyword>
<dbReference type="AlphaFoldDB" id="R1I9T7"/>
<organism evidence="2 3">
    <name type="scientific">Amycolatopsis vancoresmycina DSM 44592</name>
    <dbReference type="NCBI Taxonomy" id="1292037"/>
    <lineage>
        <taxon>Bacteria</taxon>
        <taxon>Bacillati</taxon>
        <taxon>Actinomycetota</taxon>
        <taxon>Actinomycetes</taxon>
        <taxon>Pseudonocardiales</taxon>
        <taxon>Pseudonocardiaceae</taxon>
        <taxon>Amycolatopsis</taxon>
    </lineage>
</organism>
<gene>
    <name evidence="2" type="ORF">H480_17917</name>
</gene>
<keyword evidence="1" id="KW-0472">Membrane</keyword>
<reference evidence="2 3" key="1">
    <citation type="submission" date="2013-02" db="EMBL/GenBank/DDBJ databases">
        <title>Draft genome sequence of Amycolatopsis vancoresmycina strain DSM 44592T.</title>
        <authorList>
            <person name="Kumar S."/>
            <person name="Kaur N."/>
            <person name="Kaur C."/>
            <person name="Raghava G.P.S."/>
            <person name="Mayilraj S."/>
        </authorList>
    </citation>
    <scope>NUCLEOTIDE SEQUENCE [LARGE SCALE GENOMIC DNA]</scope>
    <source>
        <strain evidence="2 3">DSM 44592</strain>
    </source>
</reference>
<name>R1I9T7_9PSEU</name>
<dbReference type="EMBL" id="AOUO01000236">
    <property type="protein sequence ID" value="EOD67164.1"/>
    <property type="molecule type" value="Genomic_DNA"/>
</dbReference>
<evidence type="ECO:0000313" key="3">
    <source>
        <dbReference type="Proteomes" id="UP000014139"/>
    </source>
</evidence>
<accession>R1I9T7</accession>
<protein>
    <submittedName>
        <fullName evidence="2">Uncharacterized protein</fullName>
    </submittedName>
</protein>
<feature type="non-terminal residue" evidence="2">
    <location>
        <position position="46"/>
    </location>
</feature>
<evidence type="ECO:0000313" key="2">
    <source>
        <dbReference type="EMBL" id="EOD67164.1"/>
    </source>
</evidence>
<sequence>MPAPEDFWSYFGAVATYLAVLAVPGGVVGWAAGLRGWALAGLAPLL</sequence>
<proteinExistence type="predicted"/>
<feature type="transmembrane region" description="Helical" evidence="1">
    <location>
        <begin position="7"/>
        <end position="32"/>
    </location>
</feature>
<keyword evidence="3" id="KW-1185">Reference proteome</keyword>
<comment type="caution">
    <text evidence="2">The sequence shown here is derived from an EMBL/GenBank/DDBJ whole genome shotgun (WGS) entry which is preliminary data.</text>
</comment>
<keyword evidence="1" id="KW-1133">Transmembrane helix</keyword>